<evidence type="ECO:0000259" key="4">
    <source>
        <dbReference type="Pfam" id="PF17853"/>
    </source>
</evidence>
<feature type="domain" description="Purine catabolism PurC-like" evidence="2">
    <location>
        <begin position="11"/>
        <end position="126"/>
    </location>
</feature>
<dbReference type="InterPro" id="IPR042070">
    <property type="entry name" value="PucR_C-HTH_sf"/>
</dbReference>
<dbReference type="Proteomes" id="UP000004893">
    <property type="component" value="Unassembled WGS sequence"/>
</dbReference>
<dbReference type="EMBL" id="ABYI02000022">
    <property type="protein sequence ID" value="EEG73893.1"/>
    <property type="molecule type" value="Genomic_DNA"/>
</dbReference>
<evidence type="ECO:0000259" key="2">
    <source>
        <dbReference type="Pfam" id="PF07905"/>
    </source>
</evidence>
<evidence type="ECO:0000259" key="3">
    <source>
        <dbReference type="Pfam" id="PF13556"/>
    </source>
</evidence>
<keyword evidence="6" id="KW-1185">Reference proteome</keyword>
<dbReference type="RefSeq" id="WP_006443246.1">
    <property type="nucleotide sequence ID" value="NZ_CP036524.1"/>
</dbReference>
<dbReference type="Pfam" id="PF17853">
    <property type="entry name" value="GGDEF_2"/>
    <property type="match status" value="1"/>
</dbReference>
<sequence length="538" mass="62419">MKSSLEWLVTASGLKNIKCIACDDLTNTRFDGVTVLDNPDAIRWVKQDELAVTTGYFLLHDEEAQKRIVRELKEAGCAGLGVKIRDYFQEIPEGMVKEAEKVKLPLLELPFYYSLSEVSQTIYNHIYELSYRSRVKEQKLIEDISDIFFSKRGTMEIVYRIAEFLKRTVILLDSDFKCVYAAKRMNDKKLCMKDSVIRRLKSLKNDECVFLFPDKTERKGYTVTIPGAGANALLLVLEDAGELTKEEKSIIERCIKILSMALEQARSRQEDRYEFEDSYHKDLYEYLNGLRQYDDGELKNILRDIEMPFEKKRIMILLQIQGGFDAGTDYRELIQGCIRKCKEMRGFEPYILSRGRKFIVYLFACTDKSDPFMCSAAGKLADIMAERMGRINDGMEVQIGIGKSSDDFPGIKRAYQEAEKAVDIGEKLGMKEQVFAYNQLEFYDYLLQYPVKTKEQCCDSIRCLQEYDEENNTELVHTLLGFLEHKFNVSETAKALYIHRNTLINRLNKIKELLYNDLETMDDLMPLCMEAYAYKLFS</sequence>
<comment type="similarity">
    <text evidence="1">Belongs to the CdaR family.</text>
</comment>
<dbReference type="OrthoDB" id="212459at2"/>
<evidence type="ECO:0000313" key="6">
    <source>
        <dbReference type="Proteomes" id="UP000004893"/>
    </source>
</evidence>
<dbReference type="eggNOG" id="COG2508">
    <property type="taxonomic scope" value="Bacteria"/>
</dbReference>
<dbReference type="PANTHER" id="PTHR33744:SF1">
    <property type="entry name" value="DNA-BINDING TRANSCRIPTIONAL ACTIVATOR ADER"/>
    <property type="match status" value="1"/>
</dbReference>
<dbReference type="AlphaFoldDB" id="C0C179"/>
<name>C0C179_9FIRM</name>
<reference evidence="5" key="1">
    <citation type="submission" date="2009-02" db="EMBL/GenBank/DDBJ databases">
        <authorList>
            <person name="Fulton L."/>
            <person name="Clifton S."/>
            <person name="Fulton B."/>
            <person name="Xu J."/>
            <person name="Minx P."/>
            <person name="Pepin K.H."/>
            <person name="Johnson M."/>
            <person name="Bhonagiri V."/>
            <person name="Nash W.E."/>
            <person name="Mardis E.R."/>
            <person name="Wilson R.K."/>
        </authorList>
    </citation>
    <scope>NUCLEOTIDE SEQUENCE [LARGE SCALE GENOMIC DNA]</scope>
    <source>
        <strain evidence="5">DSM 15053</strain>
    </source>
</reference>
<dbReference type="InterPro" id="IPR009057">
    <property type="entry name" value="Homeodomain-like_sf"/>
</dbReference>
<dbReference type="STRING" id="553973.CLOHYLEM_05898"/>
<feature type="domain" description="CdaR GGDEF-like" evidence="4">
    <location>
        <begin position="294"/>
        <end position="424"/>
    </location>
</feature>
<feature type="domain" description="PucR C-terminal helix-turn-helix" evidence="3">
    <location>
        <begin position="475"/>
        <end position="527"/>
    </location>
</feature>
<organism evidence="5 6">
    <name type="scientific">[Clostridium] hylemonae DSM 15053</name>
    <dbReference type="NCBI Taxonomy" id="553973"/>
    <lineage>
        <taxon>Bacteria</taxon>
        <taxon>Bacillati</taxon>
        <taxon>Bacillota</taxon>
        <taxon>Clostridia</taxon>
        <taxon>Lachnospirales</taxon>
        <taxon>Lachnospiraceae</taxon>
    </lineage>
</organism>
<evidence type="ECO:0000256" key="1">
    <source>
        <dbReference type="ARBA" id="ARBA00006754"/>
    </source>
</evidence>
<dbReference type="Pfam" id="PF13556">
    <property type="entry name" value="HTH_30"/>
    <property type="match status" value="1"/>
</dbReference>
<dbReference type="InterPro" id="IPR041522">
    <property type="entry name" value="CdaR_GGDEF"/>
</dbReference>
<comment type="caution">
    <text evidence="5">The sequence shown here is derived from an EMBL/GenBank/DDBJ whole genome shotgun (WGS) entry which is preliminary data.</text>
</comment>
<dbReference type="InterPro" id="IPR012914">
    <property type="entry name" value="PucR_dom"/>
</dbReference>
<evidence type="ECO:0000313" key="5">
    <source>
        <dbReference type="EMBL" id="EEG73893.1"/>
    </source>
</evidence>
<accession>C0C179</accession>
<gene>
    <name evidence="5" type="ORF">CLOHYLEM_05898</name>
</gene>
<dbReference type="Pfam" id="PF07905">
    <property type="entry name" value="PucR"/>
    <property type="match status" value="1"/>
</dbReference>
<reference evidence="5" key="2">
    <citation type="submission" date="2013-06" db="EMBL/GenBank/DDBJ databases">
        <title>Draft genome sequence of Clostridium hylemonae (DSM 15053).</title>
        <authorList>
            <person name="Sudarsanam P."/>
            <person name="Ley R."/>
            <person name="Guruge J."/>
            <person name="Turnbaugh P.J."/>
            <person name="Mahowald M."/>
            <person name="Liep D."/>
            <person name="Gordon J."/>
        </authorList>
    </citation>
    <scope>NUCLEOTIDE SEQUENCE</scope>
    <source>
        <strain evidence="5">DSM 15053</strain>
    </source>
</reference>
<dbReference type="HOGENOM" id="CLU_017436_3_0_9"/>
<dbReference type="SUPFAM" id="SSF46689">
    <property type="entry name" value="Homeodomain-like"/>
    <property type="match status" value="1"/>
</dbReference>
<protein>
    <submittedName>
        <fullName evidence="5">Purine catabolism regulatory protein-like family</fullName>
    </submittedName>
</protein>
<dbReference type="InterPro" id="IPR051448">
    <property type="entry name" value="CdaR-like_regulators"/>
</dbReference>
<dbReference type="InterPro" id="IPR025736">
    <property type="entry name" value="PucR_C-HTH_dom"/>
</dbReference>
<dbReference type="PANTHER" id="PTHR33744">
    <property type="entry name" value="CARBOHYDRATE DIACID REGULATOR"/>
    <property type="match status" value="1"/>
</dbReference>
<proteinExistence type="inferred from homology"/>
<dbReference type="Gene3D" id="1.10.10.2840">
    <property type="entry name" value="PucR C-terminal helix-turn-helix domain"/>
    <property type="match status" value="1"/>
</dbReference>